<gene>
    <name evidence="2" type="ORF">H103_04112</name>
</gene>
<dbReference type="AlphaFoldDB" id="A0A022W383"/>
<accession>A0A022W383</accession>
<dbReference type="HOGENOM" id="CLU_2777722_0_0_1"/>
<proteinExistence type="predicted"/>
<evidence type="ECO:0000313" key="2">
    <source>
        <dbReference type="EMBL" id="EZF52812.1"/>
    </source>
</evidence>
<evidence type="ECO:0000256" key="1">
    <source>
        <dbReference type="SAM" id="MobiDB-lite"/>
    </source>
</evidence>
<dbReference type="EMBL" id="KK207840">
    <property type="protein sequence ID" value="EZF52812.1"/>
    <property type="molecule type" value="Genomic_DNA"/>
</dbReference>
<feature type="region of interest" description="Disordered" evidence="1">
    <location>
        <begin position="40"/>
        <end position="69"/>
    </location>
</feature>
<organism evidence="2">
    <name type="scientific">Trichophyton rubrum CBS 288.86</name>
    <dbReference type="NCBI Taxonomy" id="1215330"/>
    <lineage>
        <taxon>Eukaryota</taxon>
        <taxon>Fungi</taxon>
        <taxon>Dikarya</taxon>
        <taxon>Ascomycota</taxon>
        <taxon>Pezizomycotina</taxon>
        <taxon>Eurotiomycetes</taxon>
        <taxon>Eurotiomycetidae</taxon>
        <taxon>Onygenales</taxon>
        <taxon>Arthrodermataceae</taxon>
        <taxon>Trichophyton</taxon>
    </lineage>
</organism>
<name>A0A022W383_TRIRU</name>
<sequence length="69" mass="7359">MASISIISRFQQQVSGSIQLHPALPGLVLVASLIPNISLTPSSDDTSSPQKDVKRRANRSLFAANNNSL</sequence>
<protein>
    <submittedName>
        <fullName evidence="2">Uncharacterized protein</fullName>
    </submittedName>
</protein>
<feature type="compositionally biased region" description="Low complexity" evidence="1">
    <location>
        <begin position="40"/>
        <end position="49"/>
    </location>
</feature>
<dbReference type="Proteomes" id="UP000023758">
    <property type="component" value="Unassembled WGS sequence"/>
</dbReference>
<reference evidence="2" key="1">
    <citation type="submission" date="2014-02" db="EMBL/GenBank/DDBJ databases">
        <title>The Genome Sequence of Trichophyton rubrum (morphotype fischeri) CBS 288.86.</title>
        <authorList>
            <consortium name="The Broad Institute Genomics Platform"/>
            <person name="Cuomo C.A."/>
            <person name="White T.C."/>
            <person name="Graser Y."/>
            <person name="Martinez-Rossi N."/>
            <person name="Heitman J."/>
            <person name="Young S.K."/>
            <person name="Zeng Q."/>
            <person name="Gargeya S."/>
            <person name="Abouelleil A."/>
            <person name="Alvarado L."/>
            <person name="Chapman S.B."/>
            <person name="Gainer-Dewar J."/>
            <person name="Goldberg J."/>
            <person name="Griggs A."/>
            <person name="Gujja S."/>
            <person name="Hansen M."/>
            <person name="Howarth C."/>
            <person name="Imamovic A."/>
            <person name="Larimer J."/>
            <person name="Martinez D."/>
            <person name="Murphy C."/>
            <person name="Pearson M.D."/>
            <person name="Persinoti G."/>
            <person name="Poon T."/>
            <person name="Priest M."/>
            <person name="Roberts A.D."/>
            <person name="Saif S."/>
            <person name="Shea T.D."/>
            <person name="Sykes S.N."/>
            <person name="Wortman J."/>
            <person name="Nusbaum C."/>
            <person name="Birren B."/>
        </authorList>
    </citation>
    <scope>NUCLEOTIDE SEQUENCE [LARGE SCALE GENOMIC DNA]</scope>
    <source>
        <strain evidence="2">CBS 288.86</strain>
    </source>
</reference>